<feature type="compositionally biased region" description="Low complexity" evidence="1">
    <location>
        <begin position="203"/>
        <end position="220"/>
    </location>
</feature>
<dbReference type="AlphaFoldDB" id="A0A6A5SDL8"/>
<dbReference type="EMBL" id="ML976127">
    <property type="protein sequence ID" value="KAF1937734.1"/>
    <property type="molecule type" value="Genomic_DNA"/>
</dbReference>
<evidence type="ECO:0000256" key="1">
    <source>
        <dbReference type="SAM" id="MobiDB-lite"/>
    </source>
</evidence>
<dbReference type="OrthoDB" id="3791493at2759"/>
<gene>
    <name evidence="2" type="ORF">EJ02DRAFT_447252</name>
</gene>
<accession>A0A6A5SDL8</accession>
<organism evidence="2 3">
    <name type="scientific">Clathrospora elynae</name>
    <dbReference type="NCBI Taxonomy" id="706981"/>
    <lineage>
        <taxon>Eukaryota</taxon>
        <taxon>Fungi</taxon>
        <taxon>Dikarya</taxon>
        <taxon>Ascomycota</taxon>
        <taxon>Pezizomycotina</taxon>
        <taxon>Dothideomycetes</taxon>
        <taxon>Pleosporomycetidae</taxon>
        <taxon>Pleosporales</taxon>
        <taxon>Diademaceae</taxon>
        <taxon>Clathrospora</taxon>
    </lineage>
</organism>
<dbReference type="Pfam" id="PF14223">
    <property type="entry name" value="Retrotran_gag_2"/>
    <property type="match status" value="1"/>
</dbReference>
<evidence type="ECO:0000313" key="2">
    <source>
        <dbReference type="EMBL" id="KAF1937734.1"/>
    </source>
</evidence>
<feature type="region of interest" description="Disordered" evidence="1">
    <location>
        <begin position="192"/>
        <end position="220"/>
    </location>
</feature>
<dbReference type="Proteomes" id="UP000800038">
    <property type="component" value="Unassembled WGS sequence"/>
</dbReference>
<proteinExistence type="predicted"/>
<sequence length="333" mass="37023">MQRQADKTTVSVTLRADGKNWKDWIKQLTNYAAAEGASRVLDGAACPIFDNGNTKYNQIDLLTPDDQRAHKQWVSRDARLQNTILSSIAPSLVPQVRNCSTANDMYKVLKELNNSTDYANAAAAWTAFIDLRADSCKSVRKYIGKLRKNINDLAVQGIHIAWKKPQTTGEPVKTFTTISKEKEEKCVMQRLGQKPNNNRSESTAPTATATLPTRPATQPTTKWTSQLLKALCTYCNKEHVGGVAGCWKLHPHLMPDSIRQQRAANTKANVSLTDNSAGDNNAADSNYTSIFTTISPTIIQKAVKNADYRKRYCYDTAANRHVFNDHSIFSARA</sequence>
<name>A0A6A5SDL8_9PLEO</name>
<keyword evidence="3" id="KW-1185">Reference proteome</keyword>
<reference evidence="2" key="1">
    <citation type="journal article" date="2020" name="Stud. Mycol.">
        <title>101 Dothideomycetes genomes: a test case for predicting lifestyles and emergence of pathogens.</title>
        <authorList>
            <person name="Haridas S."/>
            <person name="Albert R."/>
            <person name="Binder M."/>
            <person name="Bloem J."/>
            <person name="Labutti K."/>
            <person name="Salamov A."/>
            <person name="Andreopoulos B."/>
            <person name="Baker S."/>
            <person name="Barry K."/>
            <person name="Bills G."/>
            <person name="Bluhm B."/>
            <person name="Cannon C."/>
            <person name="Castanera R."/>
            <person name="Culley D."/>
            <person name="Daum C."/>
            <person name="Ezra D."/>
            <person name="Gonzalez J."/>
            <person name="Henrissat B."/>
            <person name="Kuo A."/>
            <person name="Liang C."/>
            <person name="Lipzen A."/>
            <person name="Lutzoni F."/>
            <person name="Magnuson J."/>
            <person name="Mondo S."/>
            <person name="Nolan M."/>
            <person name="Ohm R."/>
            <person name="Pangilinan J."/>
            <person name="Park H.-J."/>
            <person name="Ramirez L."/>
            <person name="Alfaro M."/>
            <person name="Sun H."/>
            <person name="Tritt A."/>
            <person name="Yoshinaga Y."/>
            <person name="Zwiers L.-H."/>
            <person name="Turgeon B."/>
            <person name="Goodwin S."/>
            <person name="Spatafora J."/>
            <person name="Crous P."/>
            <person name="Grigoriev I."/>
        </authorList>
    </citation>
    <scope>NUCLEOTIDE SEQUENCE</scope>
    <source>
        <strain evidence="2">CBS 161.51</strain>
    </source>
</reference>
<protein>
    <submittedName>
        <fullName evidence="2">Uncharacterized protein</fullName>
    </submittedName>
</protein>
<evidence type="ECO:0000313" key="3">
    <source>
        <dbReference type="Proteomes" id="UP000800038"/>
    </source>
</evidence>